<dbReference type="Gene3D" id="3.90.1140.10">
    <property type="entry name" value="Cyclic phosphodiesterase"/>
    <property type="match status" value="1"/>
</dbReference>
<keyword evidence="2" id="KW-1185">Reference proteome</keyword>
<dbReference type="Pfam" id="PF13563">
    <property type="entry name" value="2_5_RNA_ligase2"/>
    <property type="match status" value="1"/>
</dbReference>
<dbReference type="RefSeq" id="WP_344734946.1">
    <property type="nucleotide sequence ID" value="NZ_BAAAZH010000028.1"/>
</dbReference>
<evidence type="ECO:0000313" key="2">
    <source>
        <dbReference type="Proteomes" id="UP001501495"/>
    </source>
</evidence>
<dbReference type="InterPro" id="IPR009097">
    <property type="entry name" value="Cyclic_Pdiesterase"/>
</dbReference>
<dbReference type="Proteomes" id="UP001501495">
    <property type="component" value="Unassembled WGS sequence"/>
</dbReference>
<dbReference type="SUPFAM" id="SSF55144">
    <property type="entry name" value="LigT-like"/>
    <property type="match status" value="1"/>
</dbReference>
<dbReference type="GO" id="GO:0016874">
    <property type="term" value="F:ligase activity"/>
    <property type="evidence" value="ECO:0007669"/>
    <property type="project" value="UniProtKB-KW"/>
</dbReference>
<proteinExistence type="predicted"/>
<organism evidence="1 2">
    <name type="scientific">Nocardioides fonticola</name>
    <dbReference type="NCBI Taxonomy" id="450363"/>
    <lineage>
        <taxon>Bacteria</taxon>
        <taxon>Bacillati</taxon>
        <taxon>Actinomycetota</taxon>
        <taxon>Actinomycetes</taxon>
        <taxon>Propionibacteriales</taxon>
        <taxon>Nocardioidaceae</taxon>
        <taxon>Nocardioides</taxon>
    </lineage>
</organism>
<gene>
    <name evidence="1" type="ORF">GCM10022215_36850</name>
</gene>
<protein>
    <submittedName>
        <fullName evidence="1">2'-5' RNA ligase family protein</fullName>
    </submittedName>
</protein>
<sequence length="181" mass="19601">MSADGSRTDGHTVLAIPVPALEPFVRERTAFYDPSFVSADPTFVHAHLTVLAPWIAEPTASDLGVVERIARETASFSVRLARIGEFPDGVLHLVPEPDDGLRALTARLVEAFPAYPPYGGAYDDVVPHVTLDRRGPEVTPETVHAAIADLLPVDLAVERIDLQWWANDDCRVLASFPLGAA</sequence>
<comment type="caution">
    <text evidence="1">The sequence shown here is derived from an EMBL/GenBank/DDBJ whole genome shotgun (WGS) entry which is preliminary data.</text>
</comment>
<dbReference type="EMBL" id="BAAAZH010000028">
    <property type="protein sequence ID" value="GAA4126832.1"/>
    <property type="molecule type" value="Genomic_DNA"/>
</dbReference>
<accession>A0ABP7XW96</accession>
<evidence type="ECO:0000313" key="1">
    <source>
        <dbReference type="EMBL" id="GAA4126832.1"/>
    </source>
</evidence>
<name>A0ABP7XW96_9ACTN</name>
<reference evidence="2" key="1">
    <citation type="journal article" date="2019" name="Int. J. Syst. Evol. Microbiol.">
        <title>The Global Catalogue of Microorganisms (GCM) 10K type strain sequencing project: providing services to taxonomists for standard genome sequencing and annotation.</title>
        <authorList>
            <consortium name="The Broad Institute Genomics Platform"/>
            <consortium name="The Broad Institute Genome Sequencing Center for Infectious Disease"/>
            <person name="Wu L."/>
            <person name="Ma J."/>
        </authorList>
    </citation>
    <scope>NUCLEOTIDE SEQUENCE [LARGE SCALE GENOMIC DNA]</scope>
    <source>
        <strain evidence="2">JCM 16703</strain>
    </source>
</reference>
<keyword evidence="1" id="KW-0436">Ligase</keyword>